<name>A0AAD4EIJ9_9AGAM</name>
<proteinExistence type="predicted"/>
<feature type="region of interest" description="Disordered" evidence="1">
    <location>
        <begin position="45"/>
        <end position="83"/>
    </location>
</feature>
<dbReference type="EMBL" id="JABBWK010000003">
    <property type="protein sequence ID" value="KAG1906878.1"/>
    <property type="molecule type" value="Genomic_DNA"/>
</dbReference>
<dbReference type="GeneID" id="64672825"/>
<reference evidence="3" key="1">
    <citation type="journal article" date="2020" name="New Phytol.">
        <title>Comparative genomics reveals dynamic genome evolution in host specialist ectomycorrhizal fungi.</title>
        <authorList>
            <person name="Lofgren L.A."/>
            <person name="Nguyen N.H."/>
            <person name="Vilgalys R."/>
            <person name="Ruytinx J."/>
            <person name="Liao H.L."/>
            <person name="Branco S."/>
            <person name="Kuo A."/>
            <person name="LaButti K."/>
            <person name="Lipzen A."/>
            <person name="Andreopoulos W."/>
            <person name="Pangilinan J."/>
            <person name="Riley R."/>
            <person name="Hundley H."/>
            <person name="Na H."/>
            <person name="Barry K."/>
            <person name="Grigoriev I.V."/>
            <person name="Stajich J.E."/>
            <person name="Kennedy P.G."/>
        </authorList>
    </citation>
    <scope>NUCLEOTIDE SEQUENCE</scope>
    <source>
        <strain evidence="3">FC203</strain>
    </source>
</reference>
<dbReference type="Proteomes" id="UP001195769">
    <property type="component" value="Unassembled WGS sequence"/>
</dbReference>
<feature type="signal peptide" evidence="2">
    <location>
        <begin position="1"/>
        <end position="26"/>
    </location>
</feature>
<protein>
    <recommendedName>
        <fullName evidence="5">Secreted protein</fullName>
    </recommendedName>
</protein>
<evidence type="ECO:0000256" key="2">
    <source>
        <dbReference type="SAM" id="SignalP"/>
    </source>
</evidence>
<feature type="chain" id="PRO_5042147594" description="Secreted protein" evidence="2">
    <location>
        <begin position="27"/>
        <end position="83"/>
    </location>
</feature>
<gene>
    <name evidence="3" type="ORF">F5891DRAFT_999174</name>
</gene>
<evidence type="ECO:0000256" key="1">
    <source>
        <dbReference type="SAM" id="MobiDB-lite"/>
    </source>
</evidence>
<evidence type="ECO:0000313" key="3">
    <source>
        <dbReference type="EMBL" id="KAG1906878.1"/>
    </source>
</evidence>
<sequence length="83" mass="9176">MSLLSGSVVVFLHLCVLLVGSPRSHSRDSVCPHTLENHTWTQGGLVTTRPRRSTPGPLEWNRKSVPRQDLPNEVPPLIKNSAN</sequence>
<keyword evidence="4" id="KW-1185">Reference proteome</keyword>
<organism evidence="3 4">
    <name type="scientific">Suillus fuscotomentosus</name>
    <dbReference type="NCBI Taxonomy" id="1912939"/>
    <lineage>
        <taxon>Eukaryota</taxon>
        <taxon>Fungi</taxon>
        <taxon>Dikarya</taxon>
        <taxon>Basidiomycota</taxon>
        <taxon>Agaricomycotina</taxon>
        <taxon>Agaricomycetes</taxon>
        <taxon>Agaricomycetidae</taxon>
        <taxon>Boletales</taxon>
        <taxon>Suillineae</taxon>
        <taxon>Suillaceae</taxon>
        <taxon>Suillus</taxon>
    </lineage>
</organism>
<keyword evidence="2" id="KW-0732">Signal</keyword>
<evidence type="ECO:0008006" key="5">
    <source>
        <dbReference type="Google" id="ProtNLM"/>
    </source>
</evidence>
<dbReference type="AlphaFoldDB" id="A0AAD4EIJ9"/>
<dbReference type="RefSeq" id="XP_041232453.1">
    <property type="nucleotide sequence ID" value="XM_041378527.1"/>
</dbReference>
<comment type="caution">
    <text evidence="3">The sequence shown here is derived from an EMBL/GenBank/DDBJ whole genome shotgun (WGS) entry which is preliminary data.</text>
</comment>
<evidence type="ECO:0000313" key="4">
    <source>
        <dbReference type="Proteomes" id="UP001195769"/>
    </source>
</evidence>
<accession>A0AAD4EIJ9</accession>